<name>A0ABT2LUU7_9HYPH</name>
<evidence type="ECO:0000313" key="2">
    <source>
        <dbReference type="EMBL" id="MCT7378310.1"/>
    </source>
</evidence>
<reference evidence="2 3" key="1">
    <citation type="submission" date="2022-09" db="EMBL/GenBank/DDBJ databases">
        <title>Chelativorans salina sp. nov., a novel slightly halophilic bacterium isolated from a saline lake sediment enrichment.</title>
        <authorList>
            <person name="Gao L."/>
            <person name="Fang B.-Z."/>
            <person name="Li W.-J."/>
        </authorList>
    </citation>
    <scope>NUCLEOTIDE SEQUENCE [LARGE SCALE GENOMIC DNA]</scope>
    <source>
        <strain evidence="2 3">EGI FJ00035</strain>
    </source>
</reference>
<dbReference type="RefSeq" id="WP_260907192.1">
    <property type="nucleotide sequence ID" value="NZ_JAOCZP010000012.1"/>
</dbReference>
<proteinExistence type="predicted"/>
<dbReference type="EMBL" id="JAOCZP010000012">
    <property type="protein sequence ID" value="MCT7378310.1"/>
    <property type="molecule type" value="Genomic_DNA"/>
</dbReference>
<sequence length="343" mass="39127">MGEYDPEAIFNAHRDRFIKVLEPLFLPDDPVSNDIIRYFASLLRVLGMEDKGWDPYAESRNILNDLNGLMKLELPEERFPDGWTSWRLGLLLYSHIVEMNAPYEVITNLLRFRLGQGYSPNPYFDLLTAKEQKNFAKSGIRTGRKIEIIKALSKEAGLAVGELYDEFYNARLRNAVQHSDFILTEDDFRSRSGISGTKAFKLTYDELDTLITKAKAFIAAFFQLEVDARVVWGARKGQAIPYDAHYKGLMEVLVDGRDLMCGFAVHWPNNSQSVYRRTEAGAEMVNCMVNLKQATVDLWVHLYARKPGTFSPLVEEGAEPVYTPLDKSDVRPTWPEDATKPRA</sequence>
<evidence type="ECO:0000256" key="1">
    <source>
        <dbReference type="SAM" id="MobiDB-lite"/>
    </source>
</evidence>
<evidence type="ECO:0008006" key="4">
    <source>
        <dbReference type="Google" id="ProtNLM"/>
    </source>
</evidence>
<feature type="region of interest" description="Disordered" evidence="1">
    <location>
        <begin position="323"/>
        <end position="343"/>
    </location>
</feature>
<protein>
    <recommendedName>
        <fullName evidence="4">HEPN AbiU2-like domain-containing protein</fullName>
    </recommendedName>
</protein>
<organism evidence="2 3">
    <name type="scientific">Chelativorans salis</name>
    <dbReference type="NCBI Taxonomy" id="2978478"/>
    <lineage>
        <taxon>Bacteria</taxon>
        <taxon>Pseudomonadati</taxon>
        <taxon>Pseudomonadota</taxon>
        <taxon>Alphaproteobacteria</taxon>
        <taxon>Hyphomicrobiales</taxon>
        <taxon>Phyllobacteriaceae</taxon>
        <taxon>Chelativorans</taxon>
    </lineage>
</organism>
<gene>
    <name evidence="2" type="ORF">N5A92_25175</name>
</gene>
<evidence type="ECO:0000313" key="3">
    <source>
        <dbReference type="Proteomes" id="UP001320831"/>
    </source>
</evidence>
<dbReference type="Proteomes" id="UP001320831">
    <property type="component" value="Unassembled WGS sequence"/>
</dbReference>
<keyword evidence="3" id="KW-1185">Reference proteome</keyword>
<comment type="caution">
    <text evidence="2">The sequence shown here is derived from an EMBL/GenBank/DDBJ whole genome shotgun (WGS) entry which is preliminary data.</text>
</comment>
<accession>A0ABT2LUU7</accession>